<dbReference type="EMBL" id="CM056810">
    <property type="protein sequence ID" value="KAJ8643695.1"/>
    <property type="molecule type" value="Genomic_DNA"/>
</dbReference>
<protein>
    <submittedName>
        <fullName evidence="1">Uncharacterized protein</fullName>
    </submittedName>
</protein>
<name>A0ACC2MDJ5_PERAE</name>
<keyword evidence="2" id="KW-1185">Reference proteome</keyword>
<sequence>MPGTILILAGAFFSGETLLSSSLSFSPVTLPFPHLWFSPSLSNLAVVLLQALQHNERYYQKHPCQIL</sequence>
<evidence type="ECO:0000313" key="2">
    <source>
        <dbReference type="Proteomes" id="UP001234297"/>
    </source>
</evidence>
<accession>A0ACC2MDJ5</accession>
<organism evidence="1 2">
    <name type="scientific">Persea americana</name>
    <name type="common">Avocado</name>
    <dbReference type="NCBI Taxonomy" id="3435"/>
    <lineage>
        <taxon>Eukaryota</taxon>
        <taxon>Viridiplantae</taxon>
        <taxon>Streptophyta</taxon>
        <taxon>Embryophyta</taxon>
        <taxon>Tracheophyta</taxon>
        <taxon>Spermatophyta</taxon>
        <taxon>Magnoliopsida</taxon>
        <taxon>Magnoliidae</taxon>
        <taxon>Laurales</taxon>
        <taxon>Lauraceae</taxon>
        <taxon>Persea</taxon>
    </lineage>
</organism>
<reference evidence="1 2" key="1">
    <citation type="journal article" date="2022" name="Hortic Res">
        <title>A haplotype resolved chromosomal level avocado genome allows analysis of novel avocado genes.</title>
        <authorList>
            <person name="Nath O."/>
            <person name="Fletcher S.J."/>
            <person name="Hayward A."/>
            <person name="Shaw L.M."/>
            <person name="Masouleh A.K."/>
            <person name="Furtado A."/>
            <person name="Henry R.J."/>
            <person name="Mitter N."/>
        </authorList>
    </citation>
    <scope>NUCLEOTIDE SEQUENCE [LARGE SCALE GENOMIC DNA]</scope>
    <source>
        <strain evidence="2">cv. Hass</strain>
    </source>
</reference>
<proteinExistence type="predicted"/>
<dbReference type="Proteomes" id="UP001234297">
    <property type="component" value="Chromosome 2"/>
</dbReference>
<evidence type="ECO:0000313" key="1">
    <source>
        <dbReference type="EMBL" id="KAJ8643695.1"/>
    </source>
</evidence>
<comment type="caution">
    <text evidence="1">The sequence shown here is derived from an EMBL/GenBank/DDBJ whole genome shotgun (WGS) entry which is preliminary data.</text>
</comment>
<gene>
    <name evidence="1" type="ORF">MRB53_005443</name>
</gene>